<evidence type="ECO:0000313" key="11">
    <source>
        <dbReference type="EMBL" id="RBP02863.1"/>
    </source>
</evidence>
<dbReference type="InterPro" id="IPR015424">
    <property type="entry name" value="PyrdxlP-dep_Trfase"/>
</dbReference>
<dbReference type="Pfam" id="PF00155">
    <property type="entry name" value="Aminotran_1_2"/>
    <property type="match status" value="1"/>
</dbReference>
<dbReference type="Gene3D" id="3.90.1150.10">
    <property type="entry name" value="Aspartate Aminotransferase, domain 1"/>
    <property type="match status" value="1"/>
</dbReference>
<name>A0A366EKF0_9HYPH</name>
<gene>
    <name evidence="11" type="ORF">DFR50_1484</name>
</gene>
<evidence type="ECO:0000256" key="3">
    <source>
        <dbReference type="ARBA" id="ARBA00004953"/>
    </source>
</evidence>
<evidence type="ECO:0000313" key="12">
    <source>
        <dbReference type="Proteomes" id="UP000253529"/>
    </source>
</evidence>
<keyword evidence="6" id="KW-0663">Pyridoxal phosphate</keyword>
<comment type="caution">
    <text evidence="11">The sequence shown here is derived from an EMBL/GenBank/DDBJ whole genome shotgun (WGS) entry which is preliminary data.</text>
</comment>
<dbReference type="Proteomes" id="UP000253529">
    <property type="component" value="Unassembled WGS sequence"/>
</dbReference>
<evidence type="ECO:0000256" key="5">
    <source>
        <dbReference type="ARBA" id="ARBA00022573"/>
    </source>
</evidence>
<comment type="pathway">
    <text evidence="3">Cofactor biosynthesis; adenosylcobalamin biosynthesis.</text>
</comment>
<dbReference type="UniPathway" id="UPA00148"/>
<accession>A0A366EKF0</accession>
<evidence type="ECO:0000256" key="9">
    <source>
        <dbReference type="ARBA" id="ARBA00048531"/>
    </source>
</evidence>
<protein>
    <recommendedName>
        <fullName evidence="4">threonine-phosphate decarboxylase</fullName>
        <ecNumber evidence="4">4.1.1.81</ecNumber>
    </recommendedName>
    <alternativeName>
        <fullName evidence="8">L-threonine-O-3-phosphate decarboxylase</fullName>
    </alternativeName>
</protein>
<dbReference type="AlphaFoldDB" id="A0A366EKF0"/>
<feature type="domain" description="Aminotransferase class I/classII large" evidence="10">
    <location>
        <begin position="58"/>
        <end position="323"/>
    </location>
</feature>
<keyword evidence="12" id="KW-1185">Reference proteome</keyword>
<dbReference type="CDD" id="cd00609">
    <property type="entry name" value="AAT_like"/>
    <property type="match status" value="1"/>
</dbReference>
<dbReference type="PANTHER" id="PTHR42885">
    <property type="entry name" value="HISTIDINOL-PHOSPHATE AMINOTRANSFERASE-RELATED"/>
    <property type="match status" value="1"/>
</dbReference>
<evidence type="ECO:0000256" key="8">
    <source>
        <dbReference type="ARBA" id="ARBA00029996"/>
    </source>
</evidence>
<dbReference type="GO" id="GO:0009236">
    <property type="term" value="P:cobalamin biosynthetic process"/>
    <property type="evidence" value="ECO:0007669"/>
    <property type="project" value="UniProtKB-UniPathway"/>
</dbReference>
<dbReference type="GO" id="GO:0030170">
    <property type="term" value="F:pyridoxal phosphate binding"/>
    <property type="evidence" value="ECO:0007669"/>
    <property type="project" value="InterPro"/>
</dbReference>
<dbReference type="EC" id="4.1.1.81" evidence="4"/>
<evidence type="ECO:0000256" key="2">
    <source>
        <dbReference type="ARBA" id="ARBA00003444"/>
    </source>
</evidence>
<organism evidence="11 12">
    <name type="scientific">Roseiarcus fermentans</name>
    <dbReference type="NCBI Taxonomy" id="1473586"/>
    <lineage>
        <taxon>Bacteria</taxon>
        <taxon>Pseudomonadati</taxon>
        <taxon>Pseudomonadota</taxon>
        <taxon>Alphaproteobacteria</taxon>
        <taxon>Hyphomicrobiales</taxon>
        <taxon>Roseiarcaceae</taxon>
        <taxon>Roseiarcus</taxon>
    </lineage>
</organism>
<comment type="function">
    <text evidence="2">Decarboxylates L-threonine-O-3-phosphate to yield (R)-1-amino-2-propanol O-2-phosphate, the precursor for the linkage between the nucleotide loop and the corrin ring in cobalamin.</text>
</comment>
<comment type="catalytic activity">
    <reaction evidence="9">
        <text>O-phospho-L-threonine + H(+) = (R)-1-aminopropan-2-yl phosphate + CO2</text>
        <dbReference type="Rhea" id="RHEA:11492"/>
        <dbReference type="ChEBI" id="CHEBI:15378"/>
        <dbReference type="ChEBI" id="CHEBI:16526"/>
        <dbReference type="ChEBI" id="CHEBI:58563"/>
        <dbReference type="ChEBI" id="CHEBI:58675"/>
        <dbReference type="EC" id="4.1.1.81"/>
    </reaction>
</comment>
<evidence type="ECO:0000256" key="4">
    <source>
        <dbReference type="ARBA" id="ARBA00012285"/>
    </source>
</evidence>
<reference evidence="11 12" key="1">
    <citation type="submission" date="2018-06" db="EMBL/GenBank/DDBJ databases">
        <title>Genomic Encyclopedia of Type Strains, Phase IV (KMG-IV): sequencing the most valuable type-strain genomes for metagenomic binning, comparative biology and taxonomic classification.</title>
        <authorList>
            <person name="Goeker M."/>
        </authorList>
    </citation>
    <scope>NUCLEOTIDE SEQUENCE [LARGE SCALE GENOMIC DNA]</scope>
    <source>
        <strain evidence="11 12">DSM 24875</strain>
    </source>
</reference>
<dbReference type="GO" id="GO:0048472">
    <property type="term" value="F:threonine-phosphate decarboxylase activity"/>
    <property type="evidence" value="ECO:0007669"/>
    <property type="project" value="UniProtKB-EC"/>
</dbReference>
<sequence>MATEGEDPPREALMARLFRHGGDLRSAAALFPDAPGPWIDLSTGINPVAYPADVSPRAWERLPEPGLVEALLSAAASRYGAGADCVAAGPGTQALIQWLPRLFPARRVAVVGSTYAEHERSWLAGGAVVDVVPDISDVGDREVVVVVNPNNPDGRLYRRAALQDLADRLDRRDGLLIVDEAFMDFEDESLAPDLRRSIVVLRSFGKAYGLAGLRLGFALAPPDRALLMRRALGPWAVSGPAIEIGRRALLDRQWLEATRRRLRDDGAWFDGALARAGFQAIGGNALFRLVRHPRARERFSRLCEGGVLTRPFAGHPEWLRFGVPPPSLRARLSETLSQCALDKS</sequence>
<evidence type="ECO:0000256" key="7">
    <source>
        <dbReference type="ARBA" id="ARBA00023239"/>
    </source>
</evidence>
<dbReference type="PANTHER" id="PTHR42885:SF1">
    <property type="entry name" value="THREONINE-PHOSPHATE DECARBOXYLASE"/>
    <property type="match status" value="1"/>
</dbReference>
<evidence type="ECO:0000256" key="1">
    <source>
        <dbReference type="ARBA" id="ARBA00001933"/>
    </source>
</evidence>
<dbReference type="PROSITE" id="PS00105">
    <property type="entry name" value="AA_TRANSFER_CLASS_1"/>
    <property type="match status" value="1"/>
</dbReference>
<comment type="cofactor">
    <cofactor evidence="1">
        <name>pyridoxal 5'-phosphate</name>
        <dbReference type="ChEBI" id="CHEBI:597326"/>
    </cofactor>
</comment>
<dbReference type="InterPro" id="IPR005860">
    <property type="entry name" value="CobD"/>
</dbReference>
<dbReference type="EMBL" id="QNRK01000048">
    <property type="protein sequence ID" value="RBP02863.1"/>
    <property type="molecule type" value="Genomic_DNA"/>
</dbReference>
<keyword evidence="5" id="KW-0169">Cobalamin biosynthesis</keyword>
<dbReference type="InterPro" id="IPR015422">
    <property type="entry name" value="PyrdxlP-dep_Trfase_small"/>
</dbReference>
<keyword evidence="7" id="KW-0456">Lyase</keyword>
<dbReference type="Gene3D" id="3.40.640.10">
    <property type="entry name" value="Type I PLP-dependent aspartate aminotransferase-like (Major domain)"/>
    <property type="match status" value="1"/>
</dbReference>
<proteinExistence type="predicted"/>
<dbReference type="InterPro" id="IPR004839">
    <property type="entry name" value="Aminotransferase_I/II_large"/>
</dbReference>
<evidence type="ECO:0000259" key="10">
    <source>
        <dbReference type="Pfam" id="PF00155"/>
    </source>
</evidence>
<dbReference type="InterPro" id="IPR015421">
    <property type="entry name" value="PyrdxlP-dep_Trfase_major"/>
</dbReference>
<evidence type="ECO:0000256" key="6">
    <source>
        <dbReference type="ARBA" id="ARBA00022898"/>
    </source>
</evidence>
<dbReference type="RefSeq" id="WP_245428190.1">
    <property type="nucleotide sequence ID" value="NZ_QNRK01000048.1"/>
</dbReference>
<dbReference type="NCBIfam" id="TIGR01140">
    <property type="entry name" value="L_thr_O3P_dcar"/>
    <property type="match status" value="1"/>
</dbReference>
<dbReference type="InterPro" id="IPR004838">
    <property type="entry name" value="NHTrfase_class1_PyrdxlP-BS"/>
</dbReference>
<dbReference type="SUPFAM" id="SSF53383">
    <property type="entry name" value="PLP-dependent transferases"/>
    <property type="match status" value="1"/>
</dbReference>